<accession>A0A9P8RMX0</accession>
<dbReference type="GO" id="GO:0003676">
    <property type="term" value="F:nucleic acid binding"/>
    <property type="evidence" value="ECO:0007669"/>
    <property type="project" value="InterPro"/>
</dbReference>
<name>A0A9P8RMX0_9PEZI</name>
<evidence type="ECO:0000256" key="1">
    <source>
        <dbReference type="SAM" id="MobiDB-lite"/>
    </source>
</evidence>
<reference evidence="3" key="1">
    <citation type="journal article" date="2021" name="Nat. Commun.">
        <title>Genetic determinants of endophytism in the Arabidopsis root mycobiome.</title>
        <authorList>
            <person name="Mesny F."/>
            <person name="Miyauchi S."/>
            <person name="Thiergart T."/>
            <person name="Pickel B."/>
            <person name="Atanasova L."/>
            <person name="Karlsson M."/>
            <person name="Huettel B."/>
            <person name="Barry K.W."/>
            <person name="Haridas S."/>
            <person name="Chen C."/>
            <person name="Bauer D."/>
            <person name="Andreopoulos W."/>
            <person name="Pangilinan J."/>
            <person name="LaButti K."/>
            <person name="Riley R."/>
            <person name="Lipzen A."/>
            <person name="Clum A."/>
            <person name="Drula E."/>
            <person name="Henrissat B."/>
            <person name="Kohler A."/>
            <person name="Grigoriev I.V."/>
            <person name="Martin F.M."/>
            <person name="Hacquard S."/>
        </authorList>
    </citation>
    <scope>NUCLEOTIDE SEQUENCE</scope>
    <source>
        <strain evidence="3">MPI-SDFR-AT-0073</strain>
    </source>
</reference>
<feature type="compositionally biased region" description="Basic and acidic residues" evidence="1">
    <location>
        <begin position="410"/>
        <end position="420"/>
    </location>
</feature>
<dbReference type="EMBL" id="JAGPXC010000010">
    <property type="protein sequence ID" value="KAH6646365.1"/>
    <property type="molecule type" value="Genomic_DNA"/>
</dbReference>
<dbReference type="RefSeq" id="XP_045952879.1">
    <property type="nucleotide sequence ID" value="XM_046108652.1"/>
</dbReference>
<sequence length="475" mass="51872">MSALSGSILRALLETSDLEVSDQVAFKEVIGATHDISQDDELARRVLRSLIEYYETQAMLTTLDKTVLKKLLGTMTKLPAGEHIAVSEDKEAAIASSGQAEGSTIMSHINETFDGATLGNGAAESLMRGEGTVPASPKVLPVRETTVGGLHETATDCFLVASSGNGTYVPPHARGVLTVVASHPNSTSQVNPITVQHISSVTIGVNRLSPGTDETWDTKTARYGGIHLNRLSARTFEQQFVKSTTPFTTGEVMQTHLPKRWINEATTSRDVLMKNYGIGSKLLLNMGWNPGSGLGSEGIGIKEPINAWDTVFNDEFVSNRTGLHLRPRGERDQPAVQDDVDKVKDDIASMHDELENGELSTIGARKAAWQKLSSDPVAHDREIREKCHTAAIEDQKNSPQKSLQLTKLELVSDRPKREPSSRLNGQANGHGDHRANKVPNSENGNDWEAQRAAFNADPYGHKSDPRYPQYYFNGW</sequence>
<dbReference type="Proteomes" id="UP000758603">
    <property type="component" value="Unassembled WGS sequence"/>
</dbReference>
<organism evidence="3 4">
    <name type="scientific">Truncatella angustata</name>
    <dbReference type="NCBI Taxonomy" id="152316"/>
    <lineage>
        <taxon>Eukaryota</taxon>
        <taxon>Fungi</taxon>
        <taxon>Dikarya</taxon>
        <taxon>Ascomycota</taxon>
        <taxon>Pezizomycotina</taxon>
        <taxon>Sordariomycetes</taxon>
        <taxon>Xylariomycetidae</taxon>
        <taxon>Amphisphaeriales</taxon>
        <taxon>Sporocadaceae</taxon>
        <taxon>Truncatella</taxon>
    </lineage>
</organism>
<evidence type="ECO:0000313" key="4">
    <source>
        <dbReference type="Proteomes" id="UP000758603"/>
    </source>
</evidence>
<evidence type="ECO:0000259" key="2">
    <source>
        <dbReference type="PROSITE" id="PS50174"/>
    </source>
</evidence>
<dbReference type="PROSITE" id="PS50174">
    <property type="entry name" value="G_PATCH"/>
    <property type="match status" value="1"/>
</dbReference>
<dbReference type="SMART" id="SM00443">
    <property type="entry name" value="G_patch"/>
    <property type="match status" value="1"/>
</dbReference>
<comment type="caution">
    <text evidence="3">The sequence shown here is derived from an EMBL/GenBank/DDBJ whole genome shotgun (WGS) entry which is preliminary data.</text>
</comment>
<feature type="region of interest" description="Disordered" evidence="1">
    <location>
        <begin position="393"/>
        <end position="467"/>
    </location>
</feature>
<dbReference type="OrthoDB" id="4822at2759"/>
<dbReference type="GeneID" id="70137543"/>
<gene>
    <name evidence="3" type="ORF">BKA67DRAFT_669141</name>
</gene>
<dbReference type="Pfam" id="PF01585">
    <property type="entry name" value="G-patch"/>
    <property type="match status" value="1"/>
</dbReference>
<proteinExistence type="predicted"/>
<keyword evidence="4" id="KW-1185">Reference proteome</keyword>
<feature type="domain" description="G-patch" evidence="2">
    <location>
        <begin position="275"/>
        <end position="328"/>
    </location>
</feature>
<dbReference type="AlphaFoldDB" id="A0A9P8RMX0"/>
<evidence type="ECO:0000313" key="3">
    <source>
        <dbReference type="EMBL" id="KAH6646365.1"/>
    </source>
</evidence>
<protein>
    <recommendedName>
        <fullName evidence="2">G-patch domain-containing protein</fullName>
    </recommendedName>
</protein>
<dbReference type="InterPro" id="IPR000467">
    <property type="entry name" value="G_patch_dom"/>
</dbReference>